<reference evidence="14 15" key="1">
    <citation type="submission" date="2007-01" db="EMBL/GenBank/DDBJ databases">
        <title>Annotation of the draft genome assembly of Thermosinus carboxydivorans Nor1.</title>
        <authorList>
            <consortium name="US DOE Joint Genome Institute (JGI-ORNL)"/>
            <person name="Larimer F."/>
            <person name="Land M."/>
            <person name="Hauser L."/>
        </authorList>
    </citation>
    <scope>NUCLEOTIDE SEQUENCE [LARGE SCALE GENOMIC DNA]</scope>
    <source>
        <strain evidence="14 15">Nor1</strain>
    </source>
</reference>
<evidence type="ECO:0000256" key="10">
    <source>
        <dbReference type="SAM" id="Coils"/>
    </source>
</evidence>
<gene>
    <name evidence="14" type="ORF">TcarDRAFT_2298</name>
</gene>
<feature type="transmembrane region" description="Helical" evidence="11">
    <location>
        <begin position="212"/>
        <end position="231"/>
    </location>
</feature>
<organism evidence="14 15">
    <name type="scientific">Thermosinus carboxydivorans Nor1</name>
    <dbReference type="NCBI Taxonomy" id="401526"/>
    <lineage>
        <taxon>Bacteria</taxon>
        <taxon>Bacillati</taxon>
        <taxon>Bacillota</taxon>
        <taxon>Negativicutes</taxon>
        <taxon>Selenomonadales</taxon>
        <taxon>Sporomusaceae</taxon>
        <taxon>Thermosinus</taxon>
    </lineage>
</organism>
<dbReference type="Gene3D" id="1.10.287.130">
    <property type="match status" value="1"/>
</dbReference>
<feature type="coiled-coil region" evidence="10">
    <location>
        <begin position="266"/>
        <end position="293"/>
    </location>
</feature>
<feature type="transmembrane region" description="Helical" evidence="11">
    <location>
        <begin position="30"/>
        <end position="51"/>
    </location>
</feature>
<evidence type="ECO:0000256" key="9">
    <source>
        <dbReference type="ARBA" id="ARBA00023012"/>
    </source>
</evidence>
<keyword evidence="11" id="KW-0472">Membrane</keyword>
<dbReference type="CDD" id="cd00082">
    <property type="entry name" value="HisKA"/>
    <property type="match status" value="1"/>
</dbReference>
<dbReference type="InterPro" id="IPR005467">
    <property type="entry name" value="His_kinase_dom"/>
</dbReference>
<evidence type="ECO:0000313" key="15">
    <source>
        <dbReference type="Proteomes" id="UP000005139"/>
    </source>
</evidence>
<dbReference type="SUPFAM" id="SSF55874">
    <property type="entry name" value="ATPase domain of HSP90 chaperone/DNA topoisomerase II/histidine kinase"/>
    <property type="match status" value="1"/>
</dbReference>
<evidence type="ECO:0000256" key="8">
    <source>
        <dbReference type="ARBA" id="ARBA00022840"/>
    </source>
</evidence>
<dbReference type="SUPFAM" id="SSF47384">
    <property type="entry name" value="Homodimeric domain of signal transducing histidine kinase"/>
    <property type="match status" value="1"/>
</dbReference>
<dbReference type="Pfam" id="PF02518">
    <property type="entry name" value="HATPase_c"/>
    <property type="match status" value="1"/>
</dbReference>
<dbReference type="eggNOG" id="COG4191">
    <property type="taxonomic scope" value="Bacteria"/>
</dbReference>
<dbReference type="PANTHER" id="PTHR43065">
    <property type="entry name" value="SENSOR HISTIDINE KINASE"/>
    <property type="match status" value="1"/>
</dbReference>
<evidence type="ECO:0000256" key="3">
    <source>
        <dbReference type="ARBA" id="ARBA00012438"/>
    </source>
</evidence>
<feature type="domain" description="HAMP" evidence="13">
    <location>
        <begin position="251"/>
        <end position="282"/>
    </location>
</feature>
<dbReference type="PANTHER" id="PTHR43065:SF10">
    <property type="entry name" value="PEROXIDE STRESS-ACTIVATED HISTIDINE KINASE MAK3"/>
    <property type="match status" value="1"/>
</dbReference>
<dbReference type="Proteomes" id="UP000005139">
    <property type="component" value="Unassembled WGS sequence"/>
</dbReference>
<dbReference type="InterPro" id="IPR036097">
    <property type="entry name" value="HisK_dim/P_sf"/>
</dbReference>
<comment type="catalytic activity">
    <reaction evidence="1">
        <text>ATP + protein L-histidine = ADP + protein N-phospho-L-histidine.</text>
        <dbReference type="EC" id="2.7.13.3"/>
    </reaction>
</comment>
<keyword evidence="6" id="KW-0547">Nucleotide-binding</keyword>
<comment type="subcellular location">
    <subcellularLocation>
        <location evidence="2">Membrane</location>
    </subcellularLocation>
</comment>
<evidence type="ECO:0000313" key="14">
    <source>
        <dbReference type="EMBL" id="EAX48348.1"/>
    </source>
</evidence>
<keyword evidence="7 14" id="KW-0418">Kinase</keyword>
<evidence type="ECO:0000256" key="2">
    <source>
        <dbReference type="ARBA" id="ARBA00004370"/>
    </source>
</evidence>
<dbReference type="GO" id="GO:0016020">
    <property type="term" value="C:membrane"/>
    <property type="evidence" value="ECO:0007669"/>
    <property type="project" value="UniProtKB-SubCell"/>
</dbReference>
<sequence length="514" mass="55683">MSVCDKVISEGLYERKGGLTVRPTSLRSKLLLLMVIVVALPIIGAGYFMMVSAEDALVAEKQQKLFGAARLLDLHLTGDYEDILRRYGAQNASREDKIAILNRELAKFTDEVARAYPGIGVGYYSRDLDAIITYGPSAVYADKVGLAIGASHEGRLVMATGVPRVHEGEQVRGAIMNAMHPIIRGGRVIGYIWANELTADIAAQIGAMKRHIYLTVLFGLLLGISGVAYVVKRLGSDIEAFKIGVLRLKHDLSEPVPVAGGEVGEIAAAINEMARELAERKKLEAQVQRAERLAAIGEVAAGLAHEIRNPLMAVKGFAQLLKEDITPAEQAEYSDIIVRETERLDRLIEQLLCFARPAATQVAPTDVKEVVESTLLLVETKRLRSHIEIIRDLDRPLPLVLVDSEQLKQVLLNIILNAIQAIEQKGVIRVSANQAADGLHLTVADTGCGIAPENMSKLFDPFFTTKENGTGLGLAVAHRLVENWNGRILVESTPGQGSAFTLVLPAIGGESCGD</sequence>
<dbReference type="OrthoDB" id="9764522at2"/>
<protein>
    <recommendedName>
        <fullName evidence="3">histidine kinase</fullName>
        <ecNumber evidence="3">2.7.13.3</ecNumber>
    </recommendedName>
</protein>
<evidence type="ECO:0000256" key="4">
    <source>
        <dbReference type="ARBA" id="ARBA00022553"/>
    </source>
</evidence>
<evidence type="ECO:0000259" key="12">
    <source>
        <dbReference type="PROSITE" id="PS50109"/>
    </source>
</evidence>
<accession>A1HNI9</accession>
<name>A1HNI9_9FIRM</name>
<dbReference type="AlphaFoldDB" id="A1HNI9"/>
<keyword evidence="9" id="KW-0902">Two-component regulatory system</keyword>
<dbReference type="InterPro" id="IPR004358">
    <property type="entry name" value="Sig_transdc_His_kin-like_C"/>
</dbReference>
<evidence type="ECO:0000256" key="11">
    <source>
        <dbReference type="SAM" id="Phobius"/>
    </source>
</evidence>
<evidence type="ECO:0000259" key="13">
    <source>
        <dbReference type="PROSITE" id="PS50885"/>
    </source>
</evidence>
<dbReference type="InterPro" id="IPR003594">
    <property type="entry name" value="HATPase_dom"/>
</dbReference>
<dbReference type="InterPro" id="IPR003660">
    <property type="entry name" value="HAMP_dom"/>
</dbReference>
<dbReference type="Gene3D" id="6.10.340.10">
    <property type="match status" value="1"/>
</dbReference>
<proteinExistence type="predicted"/>
<keyword evidence="5" id="KW-0808">Transferase</keyword>
<evidence type="ECO:0000256" key="1">
    <source>
        <dbReference type="ARBA" id="ARBA00000085"/>
    </source>
</evidence>
<dbReference type="InterPro" id="IPR003661">
    <property type="entry name" value="HisK_dim/P_dom"/>
</dbReference>
<keyword evidence="15" id="KW-1185">Reference proteome</keyword>
<dbReference type="PRINTS" id="PR00344">
    <property type="entry name" value="BCTRLSENSOR"/>
</dbReference>
<dbReference type="InterPro" id="IPR036890">
    <property type="entry name" value="HATPase_C_sf"/>
</dbReference>
<dbReference type="PROSITE" id="PS50885">
    <property type="entry name" value="HAMP"/>
    <property type="match status" value="1"/>
</dbReference>
<evidence type="ECO:0000256" key="5">
    <source>
        <dbReference type="ARBA" id="ARBA00022679"/>
    </source>
</evidence>
<dbReference type="SMART" id="SM00388">
    <property type="entry name" value="HisKA"/>
    <property type="match status" value="1"/>
</dbReference>
<evidence type="ECO:0000256" key="7">
    <source>
        <dbReference type="ARBA" id="ARBA00022777"/>
    </source>
</evidence>
<keyword evidence="10" id="KW-0175">Coiled coil</keyword>
<keyword evidence="11" id="KW-0812">Transmembrane</keyword>
<dbReference type="Pfam" id="PF00512">
    <property type="entry name" value="HisKA"/>
    <property type="match status" value="1"/>
</dbReference>
<dbReference type="GO" id="GO:0005524">
    <property type="term" value="F:ATP binding"/>
    <property type="evidence" value="ECO:0007669"/>
    <property type="project" value="UniProtKB-KW"/>
</dbReference>
<evidence type="ECO:0000256" key="6">
    <source>
        <dbReference type="ARBA" id="ARBA00022741"/>
    </source>
</evidence>
<dbReference type="EMBL" id="AAWL01000003">
    <property type="protein sequence ID" value="EAX48348.1"/>
    <property type="molecule type" value="Genomic_DNA"/>
</dbReference>
<keyword evidence="11" id="KW-1133">Transmembrane helix</keyword>
<dbReference type="GO" id="GO:0000155">
    <property type="term" value="F:phosphorelay sensor kinase activity"/>
    <property type="evidence" value="ECO:0007669"/>
    <property type="project" value="InterPro"/>
</dbReference>
<dbReference type="SMART" id="SM00304">
    <property type="entry name" value="HAMP"/>
    <property type="match status" value="1"/>
</dbReference>
<feature type="domain" description="Histidine kinase" evidence="12">
    <location>
        <begin position="302"/>
        <end position="508"/>
    </location>
</feature>
<keyword evidence="4" id="KW-0597">Phosphoprotein</keyword>
<dbReference type="Gene3D" id="3.30.565.10">
    <property type="entry name" value="Histidine kinase-like ATPase, C-terminal domain"/>
    <property type="match status" value="1"/>
</dbReference>
<dbReference type="CDD" id="cd06225">
    <property type="entry name" value="HAMP"/>
    <property type="match status" value="1"/>
</dbReference>
<dbReference type="EC" id="2.7.13.3" evidence="3"/>
<dbReference type="SMART" id="SM00387">
    <property type="entry name" value="HATPase_c"/>
    <property type="match status" value="1"/>
</dbReference>
<comment type="caution">
    <text evidence="14">The sequence shown here is derived from an EMBL/GenBank/DDBJ whole genome shotgun (WGS) entry which is preliminary data.</text>
</comment>
<reference evidence="14 15" key="2">
    <citation type="submission" date="2007-01" db="EMBL/GenBank/DDBJ databases">
        <title>Sequencing of the draft genome and assembly of Thermosinus carboxydivorans Nor1.</title>
        <authorList>
            <consortium name="US DOE Joint Genome Institute (JGI-PGF)"/>
            <person name="Copeland A."/>
            <person name="Lucas S."/>
            <person name="Lapidus A."/>
            <person name="Barry K."/>
            <person name="Glavina del Rio T."/>
            <person name="Dalin E."/>
            <person name="Tice H."/>
            <person name="Bruce D."/>
            <person name="Pitluck S."/>
            <person name="Richardson P."/>
        </authorList>
    </citation>
    <scope>NUCLEOTIDE SEQUENCE [LARGE SCALE GENOMIC DNA]</scope>
    <source>
        <strain evidence="14 15">Nor1</strain>
    </source>
</reference>
<keyword evidence="8" id="KW-0067">ATP-binding</keyword>
<dbReference type="PROSITE" id="PS50109">
    <property type="entry name" value="HIS_KIN"/>
    <property type="match status" value="1"/>
</dbReference>